<dbReference type="SUPFAM" id="SSF50978">
    <property type="entry name" value="WD40 repeat-like"/>
    <property type="match status" value="1"/>
</dbReference>
<evidence type="ECO:0000256" key="3">
    <source>
        <dbReference type="PROSITE-ProRule" id="PRU00221"/>
    </source>
</evidence>
<dbReference type="InterPro" id="IPR001680">
    <property type="entry name" value="WD40_rpt"/>
</dbReference>
<sequence>MQINIQEEIPCPRVKSLCFHRERPVILLALHNGEIRAYDYSLSTFIDTFLDHDGPVRSIDFHSTNDLFLSGGDDQFVRVWDYTNKTNFKLKGHTDYIRCVKFHPFEPFILSTSDDRTIKIWNFQNQKKIKTLAGHTNYVMCANFLNNQKIVSVSLDQTIRIWNIEDGTSEIIEGHDKGINTLTISYPINGQIRTDLQNRNDFIILTGADDKNIKMFDSDFLVKDSFSYHNKPVTAVIYYDKSVISCGEDGFIFINKNKQIKRIEREGRFWCLAHNEKDVLAAGHDSSFVIFKLKKDVIFDSRFYIKENSILNYKNERIIDLKKEAHSILSNETHLIVNYPHKFEIYSLKKSDKISKFGNSKGPIWSEMGCALFFNNQIISVNNSEYNSFTFDGKILEENIFSNDGIATGTSDYIFIHHFKKLTIVDKGYRKNTVNLPFNIEQITYQNKILVVIGKNDLVMMTNDFQSQNTVQNGTKEWRIVRHVKEMVRIFSAVIENDVIFYTTEKQLKYLFKESNGIICTVNSMFIVKKYQQNGKEICLFVSNKEILEREVNLDEIMFKKAVLNNDKKIIDNFIGRLPGLSLINFLKENGRGEIALPYIENQKEKFLLYLSMNDFEKAYECAKSKYEFSQIVNKAFATLKTSGTDLIEKYFQIIESAIKQTENDQKLFLFYLCTKKYDKIKDAQFTDLNIKIFQAVFNHDRDTAIQILSDHNNLTDNTALISKNPTDELSDFECFADEQLAEDSVKKPENFEHQSLKKDHQRENKNEQKGTDSKTLEKQEYESSQIYDQELLSKKSGFITADCDFETEFDEALDNFDNHKVKDARRQLFSILYSLKDNLEEENRFLIGSYLAGIDSEKKRKKETDIERILDRVQFFFNLKLTKKHRNMQTETFVAINYKNGNFDIAKTVASSFIQESESNKNESFQRVLDSAKIGNAFEQKTGLFCVDSGNYETSAFVCQFCGNANEKDKCYICEVGRLVKK</sequence>
<dbReference type="Pfam" id="PF00400">
    <property type="entry name" value="WD40"/>
    <property type="match status" value="3"/>
</dbReference>
<evidence type="ECO:0000256" key="4">
    <source>
        <dbReference type="SAM" id="MobiDB-lite"/>
    </source>
</evidence>
<keyword evidence="6" id="KW-1185">Reference proteome</keyword>
<proteinExistence type="predicted"/>
<dbReference type="VEuPathDB" id="MicrosporidiaDB:M153_1234000103"/>
<keyword evidence="1 3" id="KW-0853">WD repeat</keyword>
<dbReference type="OrthoDB" id="10261470at2759"/>
<keyword evidence="2" id="KW-0677">Repeat</keyword>
<dbReference type="PROSITE" id="PS50082">
    <property type="entry name" value="WD_REPEATS_2"/>
    <property type="match status" value="3"/>
</dbReference>
<dbReference type="InterPro" id="IPR020472">
    <property type="entry name" value="WD40_PAC1"/>
</dbReference>
<evidence type="ECO:0000313" key="6">
    <source>
        <dbReference type="Proteomes" id="UP000051530"/>
    </source>
</evidence>
<dbReference type="Gene3D" id="1.25.40.470">
    <property type="match status" value="1"/>
</dbReference>
<feature type="repeat" description="WD" evidence="3">
    <location>
        <begin position="132"/>
        <end position="172"/>
    </location>
</feature>
<dbReference type="Gene3D" id="2.130.10.10">
    <property type="entry name" value="YVTN repeat-like/Quinoprotein amine dehydrogenase"/>
    <property type="match status" value="1"/>
</dbReference>
<evidence type="ECO:0000313" key="5">
    <source>
        <dbReference type="EMBL" id="KRH93247.1"/>
    </source>
</evidence>
<dbReference type="PROSITE" id="PS00678">
    <property type="entry name" value="WD_REPEATS_1"/>
    <property type="match status" value="2"/>
</dbReference>
<accession>A0A0R0M1E9</accession>
<name>A0A0R0M1E9_9MICR</name>
<dbReference type="CDD" id="cd00200">
    <property type="entry name" value="WD40"/>
    <property type="match status" value="1"/>
</dbReference>
<organism evidence="5 6">
    <name type="scientific">Pseudoloma neurophilia</name>
    <dbReference type="NCBI Taxonomy" id="146866"/>
    <lineage>
        <taxon>Eukaryota</taxon>
        <taxon>Fungi</taxon>
        <taxon>Fungi incertae sedis</taxon>
        <taxon>Microsporidia</taxon>
        <taxon>Pseudoloma</taxon>
    </lineage>
</organism>
<feature type="region of interest" description="Disordered" evidence="4">
    <location>
        <begin position="749"/>
        <end position="782"/>
    </location>
</feature>
<reference evidence="5 6" key="1">
    <citation type="submission" date="2015-07" db="EMBL/GenBank/DDBJ databases">
        <title>The genome of Pseudoloma neurophilia, a relevant intracellular parasite of the zebrafish.</title>
        <authorList>
            <person name="Ndikumana S."/>
            <person name="Pelin A."/>
            <person name="Sanders J."/>
            <person name="Corradi N."/>
        </authorList>
    </citation>
    <scope>NUCLEOTIDE SEQUENCE [LARGE SCALE GENOMIC DNA]</scope>
    <source>
        <strain evidence="5 6">MK1</strain>
    </source>
</reference>
<dbReference type="AlphaFoldDB" id="A0A0R0M1E9"/>
<comment type="caution">
    <text evidence="5">The sequence shown here is derived from an EMBL/GenBank/DDBJ whole genome shotgun (WGS) entry which is preliminary data.</text>
</comment>
<dbReference type="GO" id="GO:0006888">
    <property type="term" value="P:endoplasmic reticulum to Golgi vesicle-mediated transport"/>
    <property type="evidence" value="ECO:0007669"/>
    <property type="project" value="TreeGrafter"/>
</dbReference>
<dbReference type="GO" id="GO:0006890">
    <property type="term" value="P:retrograde vesicle-mediated transport, Golgi to endoplasmic reticulum"/>
    <property type="evidence" value="ECO:0007669"/>
    <property type="project" value="TreeGrafter"/>
</dbReference>
<dbReference type="InterPro" id="IPR036322">
    <property type="entry name" value="WD40_repeat_dom_sf"/>
</dbReference>
<dbReference type="GO" id="GO:0006886">
    <property type="term" value="P:intracellular protein transport"/>
    <property type="evidence" value="ECO:0007669"/>
    <property type="project" value="TreeGrafter"/>
</dbReference>
<dbReference type="PRINTS" id="PR00320">
    <property type="entry name" value="GPROTEINBRPT"/>
</dbReference>
<dbReference type="PANTHER" id="PTHR19876">
    <property type="entry name" value="COATOMER"/>
    <property type="match status" value="1"/>
</dbReference>
<dbReference type="InterPro" id="IPR050844">
    <property type="entry name" value="Coatomer_complex_subunit"/>
</dbReference>
<evidence type="ECO:0000256" key="2">
    <source>
        <dbReference type="ARBA" id="ARBA00022737"/>
    </source>
</evidence>
<dbReference type="GO" id="GO:0030126">
    <property type="term" value="C:COPI vesicle coat"/>
    <property type="evidence" value="ECO:0007669"/>
    <property type="project" value="TreeGrafter"/>
</dbReference>
<gene>
    <name evidence="5" type="ORF">M153_1234000103</name>
</gene>
<evidence type="ECO:0000256" key="1">
    <source>
        <dbReference type="ARBA" id="ARBA00022574"/>
    </source>
</evidence>
<feature type="repeat" description="WD" evidence="3">
    <location>
        <begin position="90"/>
        <end position="131"/>
    </location>
</feature>
<dbReference type="Proteomes" id="UP000051530">
    <property type="component" value="Unassembled WGS sequence"/>
</dbReference>
<dbReference type="SMART" id="SM00320">
    <property type="entry name" value="WD40"/>
    <property type="match status" value="6"/>
</dbReference>
<dbReference type="InterPro" id="IPR015943">
    <property type="entry name" value="WD40/YVTN_repeat-like_dom_sf"/>
</dbReference>
<dbReference type="PROSITE" id="PS50294">
    <property type="entry name" value="WD_REPEATS_REGION"/>
    <property type="match status" value="3"/>
</dbReference>
<dbReference type="EMBL" id="LGUB01000419">
    <property type="protein sequence ID" value="KRH93247.1"/>
    <property type="molecule type" value="Genomic_DNA"/>
</dbReference>
<dbReference type="PANTHER" id="PTHR19876:SF1">
    <property type="entry name" value="COATOMER SUBUNIT ALPHA"/>
    <property type="match status" value="1"/>
</dbReference>
<feature type="repeat" description="WD" evidence="3">
    <location>
        <begin position="49"/>
        <end position="90"/>
    </location>
</feature>
<dbReference type="GO" id="GO:0006891">
    <property type="term" value="P:intra-Golgi vesicle-mediated transport"/>
    <property type="evidence" value="ECO:0007669"/>
    <property type="project" value="TreeGrafter"/>
</dbReference>
<dbReference type="InterPro" id="IPR019775">
    <property type="entry name" value="WD40_repeat_CS"/>
</dbReference>
<protein>
    <submittedName>
        <fullName evidence="5">Vesicle coat complex COPI, alpha subunit</fullName>
    </submittedName>
</protein>